<proteinExistence type="predicted"/>
<sequence length="479" mass="51830">MRIDNVTIENYCGARAVFAPTDAPVTLFCGSNGAGKTSIAEGVRFALTGIPSRVSVKGEHQAIVSTGAKVADAAVTYTSEGEQGIAAATLPPLWHEVSGPALPPAAVLHCLTNPRAFAQMPQDERRTFLFDLMRVSLAPKEIAERLHRRGCDKMLAELAVTVLHAGFPAACKFAKDRATEARGVWRSITGEVYGHRKGGEWSAVQAEPYDVAAHNAALERITRVQEAHDHALKELGALEEQARQQGLSLTCPHCGGGVSLKGDALIPATDAGDAAEHLPLARSVVAEYADEVTALNLELAAHEDRKHSTEVCKKATEAAASAHDEIIDWTEIAKHLAPDGLPAELLATAIRPFNRLLLDYAQLADWPHVTLNDDMALEAEGLPYALLSESEQWRCDAVLNLAIAHFSGARFALFDRFDVLDIDGRAQLFNWLSLLANERIFDSVLVFGTLKTKPQDEPGFLRAYWLESGQLGKQAKEAA</sequence>
<dbReference type="Gene3D" id="3.40.50.300">
    <property type="entry name" value="P-loop containing nucleotide triphosphate hydrolases"/>
    <property type="match status" value="1"/>
</dbReference>
<evidence type="ECO:0000313" key="2">
    <source>
        <dbReference type="EMBL" id="SPK73691.1"/>
    </source>
</evidence>
<feature type="domain" description="Rad50/SbcC-type AAA" evidence="1">
    <location>
        <begin position="22"/>
        <end position="59"/>
    </location>
</feature>
<gene>
    <name evidence="2" type="ORF">CT19425_110228</name>
</gene>
<dbReference type="Proteomes" id="UP000255505">
    <property type="component" value="Chromosome I"/>
</dbReference>
<dbReference type="AlphaFoldDB" id="A0A375II75"/>
<name>A0A375II75_9BURK</name>
<dbReference type="SUPFAM" id="SSF52540">
    <property type="entry name" value="P-loop containing nucleoside triphosphate hydrolases"/>
    <property type="match status" value="1"/>
</dbReference>
<reference evidence="2 3" key="1">
    <citation type="submission" date="2018-01" db="EMBL/GenBank/DDBJ databases">
        <authorList>
            <person name="Gaut B.S."/>
            <person name="Morton B.R."/>
            <person name="Clegg M.T."/>
            <person name="Duvall M.R."/>
        </authorList>
    </citation>
    <scope>NUCLEOTIDE SEQUENCE [LARGE SCALE GENOMIC DNA]</scope>
    <source>
        <strain evidence="2">Cupriavidus taiwanensis LMG 19425</strain>
    </source>
</reference>
<evidence type="ECO:0000313" key="3">
    <source>
        <dbReference type="Proteomes" id="UP000255505"/>
    </source>
</evidence>
<organism evidence="2 3">
    <name type="scientific">Cupriavidus taiwanensis</name>
    <dbReference type="NCBI Taxonomy" id="164546"/>
    <lineage>
        <taxon>Bacteria</taxon>
        <taxon>Pseudomonadati</taxon>
        <taxon>Pseudomonadota</taxon>
        <taxon>Betaproteobacteria</taxon>
        <taxon>Burkholderiales</taxon>
        <taxon>Burkholderiaceae</taxon>
        <taxon>Cupriavidus</taxon>
    </lineage>
</organism>
<dbReference type="RefSeq" id="WP_115663175.1">
    <property type="nucleotide sequence ID" value="NZ_LT991976.1"/>
</dbReference>
<dbReference type="InterPro" id="IPR027417">
    <property type="entry name" value="P-loop_NTPase"/>
</dbReference>
<dbReference type="GO" id="GO:0006302">
    <property type="term" value="P:double-strand break repair"/>
    <property type="evidence" value="ECO:0007669"/>
    <property type="project" value="InterPro"/>
</dbReference>
<dbReference type="Pfam" id="PF13476">
    <property type="entry name" value="AAA_23"/>
    <property type="match status" value="1"/>
</dbReference>
<accession>A0A375II75</accession>
<dbReference type="InterPro" id="IPR038729">
    <property type="entry name" value="Rad50/SbcC_AAA"/>
</dbReference>
<dbReference type="PANTHER" id="PTHR32114:SF2">
    <property type="entry name" value="ABC TRANSPORTER ABCH.3"/>
    <property type="match status" value="1"/>
</dbReference>
<dbReference type="EMBL" id="LT991976">
    <property type="protein sequence ID" value="SPK73691.1"/>
    <property type="molecule type" value="Genomic_DNA"/>
</dbReference>
<evidence type="ECO:0000259" key="1">
    <source>
        <dbReference type="Pfam" id="PF13476"/>
    </source>
</evidence>
<protein>
    <recommendedName>
        <fullName evidence="1">Rad50/SbcC-type AAA domain-containing protein</fullName>
    </recommendedName>
</protein>
<dbReference type="GO" id="GO:0016887">
    <property type="term" value="F:ATP hydrolysis activity"/>
    <property type="evidence" value="ECO:0007669"/>
    <property type="project" value="InterPro"/>
</dbReference>
<dbReference type="PANTHER" id="PTHR32114">
    <property type="entry name" value="ABC TRANSPORTER ABCH.3"/>
    <property type="match status" value="1"/>
</dbReference>